<dbReference type="AlphaFoldDB" id="A0A8X6TCP5"/>
<proteinExistence type="predicted"/>
<protein>
    <submittedName>
        <fullName evidence="1">Integrase catalytic domain-containing protein</fullName>
    </submittedName>
</protein>
<dbReference type="EMBL" id="BMAW01055386">
    <property type="protein sequence ID" value="GFT00580.1"/>
    <property type="molecule type" value="Genomic_DNA"/>
</dbReference>
<reference evidence="1" key="1">
    <citation type="submission" date="2020-08" db="EMBL/GenBank/DDBJ databases">
        <title>Multicomponent nature underlies the extraordinary mechanical properties of spider dragline silk.</title>
        <authorList>
            <person name="Kono N."/>
            <person name="Nakamura H."/>
            <person name="Mori M."/>
            <person name="Yoshida Y."/>
            <person name="Ohtoshi R."/>
            <person name="Malay A.D."/>
            <person name="Moran D.A.P."/>
            <person name="Tomita M."/>
            <person name="Numata K."/>
            <person name="Arakawa K."/>
        </authorList>
    </citation>
    <scope>NUCLEOTIDE SEQUENCE</scope>
</reference>
<evidence type="ECO:0000313" key="2">
    <source>
        <dbReference type="Proteomes" id="UP000887013"/>
    </source>
</evidence>
<organism evidence="1 2">
    <name type="scientific">Nephila pilipes</name>
    <name type="common">Giant wood spider</name>
    <name type="synonym">Nephila maculata</name>
    <dbReference type="NCBI Taxonomy" id="299642"/>
    <lineage>
        <taxon>Eukaryota</taxon>
        <taxon>Metazoa</taxon>
        <taxon>Ecdysozoa</taxon>
        <taxon>Arthropoda</taxon>
        <taxon>Chelicerata</taxon>
        <taxon>Arachnida</taxon>
        <taxon>Araneae</taxon>
        <taxon>Araneomorphae</taxon>
        <taxon>Entelegynae</taxon>
        <taxon>Araneoidea</taxon>
        <taxon>Nephilidae</taxon>
        <taxon>Nephila</taxon>
    </lineage>
</organism>
<dbReference type="Pfam" id="PF03564">
    <property type="entry name" value="DUF1759"/>
    <property type="match status" value="1"/>
</dbReference>
<gene>
    <name evidence="1" type="primary">X975_21762</name>
    <name evidence="1" type="ORF">NPIL_579641</name>
</gene>
<name>A0A8X6TCP5_NEPPI</name>
<dbReference type="PANTHER" id="PTHR47331">
    <property type="entry name" value="PHD-TYPE DOMAIN-CONTAINING PROTEIN"/>
    <property type="match status" value="1"/>
</dbReference>
<comment type="caution">
    <text evidence="1">The sequence shown here is derived from an EMBL/GenBank/DDBJ whole genome shotgun (WGS) entry which is preliminary data.</text>
</comment>
<sequence length="420" mass="47630">MGSIRPSEEFNTQSIIVAISMNGEAKRLVDARNITADTYTITKDILKSKYGNKDKIIQTHLDYLENITLIKNSSLSALNELYIDCNGRLRVLDALGKNTQLYGIILAPKLLHAFLHNICRNWVISAKRENLAEGYFTKLLKFLAEEVEGAVAKNIIKDLLVSEYSMNSSLGNFNVRSKPVTKNDSQPNLPIEILIGSVFYWNVVNSESPVKLSDSLTLVPSIFGFILSGPQSHATFSFIPTVHNIIVDTSSQALDNEYQTKTEKQHDFFWYEHGDEHDTPDGKLCIEDEIVIYRFTPLPIGHTTSPFLLSASLCELDTMYKQTYPTANKHIRNNTYMDDFVMGSSTDIEPTMLYQEMQQLTSHNSLPLAKWTTNSKILQEMRKQKNVPFKNVMQVLEIKLDTDSDAFQIDVQEKIVRASK</sequence>
<keyword evidence="2" id="KW-1185">Reference proteome</keyword>
<dbReference type="Proteomes" id="UP000887013">
    <property type="component" value="Unassembled WGS sequence"/>
</dbReference>
<evidence type="ECO:0000313" key="1">
    <source>
        <dbReference type="EMBL" id="GFT00580.1"/>
    </source>
</evidence>
<accession>A0A8X6TCP5</accession>
<dbReference type="OrthoDB" id="8058759at2759"/>
<dbReference type="InterPro" id="IPR005312">
    <property type="entry name" value="DUF1759"/>
</dbReference>